<protein>
    <submittedName>
        <fullName evidence="4">TetR/AcrR family transcriptional regulator</fullName>
    </submittedName>
</protein>
<keyword evidence="1" id="KW-0805">Transcription regulation</keyword>
<dbReference type="InterPro" id="IPR036271">
    <property type="entry name" value="Tet_transcr_reg_TetR-rel_C_sf"/>
</dbReference>
<keyword evidence="5" id="KW-1185">Reference proteome</keyword>
<feature type="domain" description="Tetracycline repressor TetR C-terminal" evidence="3">
    <location>
        <begin position="56"/>
        <end position="201"/>
    </location>
</feature>
<dbReference type="SUPFAM" id="SSF48498">
    <property type="entry name" value="Tetracyclin repressor-like, C-terminal domain"/>
    <property type="match status" value="1"/>
</dbReference>
<dbReference type="AlphaFoldDB" id="A0A428WPE4"/>
<sequence length="204" mass="21898">MAVADDEGLDAVSIRRIAGELQARPMSLYSHIGGKDDLLDLMHDAAVEETLVGDVPADWREALRMLARYNRAAALRHPWLLATRDTGCPVGPASLKRLDESAAAVRGLDADGAVRRALVLAVDTFTFGHVQAQLSGGIRRRAADEVNAARRKVTTEYVQTRIEAGELPHLAGTGVSELLYDDDPEASFELGLDWLLAGAAASLS</sequence>
<dbReference type="Proteomes" id="UP000286716">
    <property type="component" value="Unassembled WGS sequence"/>
</dbReference>
<evidence type="ECO:0000313" key="5">
    <source>
        <dbReference type="Proteomes" id="UP000286716"/>
    </source>
</evidence>
<organism evidence="4 5">
    <name type="scientific">Amycolatopsis balhimycina DSM 5908</name>
    <dbReference type="NCBI Taxonomy" id="1081091"/>
    <lineage>
        <taxon>Bacteria</taxon>
        <taxon>Bacillati</taxon>
        <taxon>Actinomycetota</taxon>
        <taxon>Actinomycetes</taxon>
        <taxon>Pseudonocardiales</taxon>
        <taxon>Pseudonocardiaceae</taxon>
        <taxon>Amycolatopsis</taxon>
    </lineage>
</organism>
<comment type="caution">
    <text evidence="4">The sequence shown here is derived from an EMBL/GenBank/DDBJ whole genome shotgun (WGS) entry which is preliminary data.</text>
</comment>
<dbReference type="GO" id="GO:0045892">
    <property type="term" value="P:negative regulation of DNA-templated transcription"/>
    <property type="evidence" value="ECO:0007669"/>
    <property type="project" value="InterPro"/>
</dbReference>
<accession>A0A428WPE4</accession>
<dbReference type="InterPro" id="IPR009057">
    <property type="entry name" value="Homeodomain-like_sf"/>
</dbReference>
<proteinExistence type="predicted"/>
<reference evidence="4 5" key="1">
    <citation type="submission" date="2018-05" db="EMBL/GenBank/DDBJ databases">
        <title>Evolution of GPA BGCs.</title>
        <authorList>
            <person name="Waglechner N."/>
            <person name="Wright G.D."/>
        </authorList>
    </citation>
    <scope>NUCLEOTIDE SEQUENCE [LARGE SCALE GENOMIC DNA]</scope>
    <source>
        <strain evidence="4 5">DSM 5908</strain>
    </source>
</reference>
<dbReference type="SUPFAM" id="SSF46689">
    <property type="entry name" value="Homeodomain-like"/>
    <property type="match status" value="1"/>
</dbReference>
<gene>
    <name evidence="4" type="ORF">DMA12_15415</name>
</gene>
<evidence type="ECO:0000313" key="4">
    <source>
        <dbReference type="EMBL" id="RSM44920.1"/>
    </source>
</evidence>
<dbReference type="Pfam" id="PF02909">
    <property type="entry name" value="TetR_C_1"/>
    <property type="match status" value="1"/>
</dbReference>
<dbReference type="InterPro" id="IPR004111">
    <property type="entry name" value="Repressor_TetR_C"/>
</dbReference>
<evidence type="ECO:0000256" key="1">
    <source>
        <dbReference type="ARBA" id="ARBA00023015"/>
    </source>
</evidence>
<name>A0A428WPE4_AMYBA</name>
<evidence type="ECO:0000259" key="3">
    <source>
        <dbReference type="Pfam" id="PF02909"/>
    </source>
</evidence>
<evidence type="ECO:0000256" key="2">
    <source>
        <dbReference type="ARBA" id="ARBA00023163"/>
    </source>
</evidence>
<dbReference type="EMBL" id="QHHU01000018">
    <property type="protein sequence ID" value="RSM44920.1"/>
    <property type="molecule type" value="Genomic_DNA"/>
</dbReference>
<dbReference type="Gene3D" id="1.10.357.10">
    <property type="entry name" value="Tetracycline Repressor, domain 2"/>
    <property type="match status" value="1"/>
</dbReference>
<keyword evidence="2" id="KW-0804">Transcription</keyword>
<dbReference type="Gene3D" id="1.10.10.60">
    <property type="entry name" value="Homeodomain-like"/>
    <property type="match status" value="1"/>
</dbReference>